<proteinExistence type="predicted"/>
<accession>R7H5Z2</accession>
<dbReference type="EMBL" id="CBIT010000267">
    <property type="protein sequence ID" value="CDE34755.1"/>
    <property type="molecule type" value="Genomic_DNA"/>
</dbReference>
<sequence length="35" mass="4223">MNTLDISAINTNAPYSVWNVDEYYFFRTKYGAFFY</sequence>
<dbReference type="AlphaFoldDB" id="R7H5Z2"/>
<evidence type="ECO:0000313" key="2">
    <source>
        <dbReference type="Proteomes" id="UP000018072"/>
    </source>
</evidence>
<protein>
    <submittedName>
        <fullName evidence="1">Uncharacterized protein</fullName>
    </submittedName>
</protein>
<dbReference type="STRING" id="1263103.BN741_00280"/>
<organism evidence="1 2">
    <name type="scientific">Leyella stercorea CAG:629</name>
    <dbReference type="NCBI Taxonomy" id="1263103"/>
    <lineage>
        <taxon>Bacteria</taxon>
        <taxon>Pseudomonadati</taxon>
        <taxon>Bacteroidota</taxon>
        <taxon>Bacteroidia</taxon>
        <taxon>Bacteroidales</taxon>
        <taxon>Prevotellaceae</taxon>
        <taxon>Leyella</taxon>
    </lineage>
</organism>
<evidence type="ECO:0000313" key="1">
    <source>
        <dbReference type="EMBL" id="CDE34755.1"/>
    </source>
</evidence>
<name>R7H5Z2_9BACT</name>
<comment type="caution">
    <text evidence="1">The sequence shown here is derived from an EMBL/GenBank/DDBJ whole genome shotgun (WGS) entry which is preliminary data.</text>
</comment>
<reference evidence="1" key="1">
    <citation type="submission" date="2012-11" db="EMBL/GenBank/DDBJ databases">
        <title>Dependencies among metagenomic species, viruses, plasmids and units of genetic variation.</title>
        <authorList>
            <person name="Nielsen H.B."/>
            <person name="Almeida M."/>
            <person name="Juncker A.S."/>
            <person name="Rasmussen S."/>
            <person name="Li J."/>
            <person name="Sunagawa S."/>
            <person name="Plichta D."/>
            <person name="Gautier L."/>
            <person name="Le Chatelier E."/>
            <person name="Peletier E."/>
            <person name="Bonde I."/>
            <person name="Nielsen T."/>
            <person name="Manichanh C."/>
            <person name="Arumugam M."/>
            <person name="Batto J."/>
            <person name="Santos M.B.Q.D."/>
            <person name="Blom N."/>
            <person name="Borruel N."/>
            <person name="Burgdorf K.S."/>
            <person name="Boumezbeur F."/>
            <person name="Casellas F."/>
            <person name="Dore J."/>
            <person name="Guarner F."/>
            <person name="Hansen T."/>
            <person name="Hildebrand F."/>
            <person name="Kaas R.S."/>
            <person name="Kennedy S."/>
            <person name="Kristiansen K."/>
            <person name="Kultima J.R."/>
            <person name="Leonard P."/>
            <person name="Levenez F."/>
            <person name="Lund O."/>
            <person name="Moumen B."/>
            <person name="Le Paslier D."/>
            <person name="Pons N."/>
            <person name="Pedersen O."/>
            <person name="Prifti E."/>
            <person name="Qin J."/>
            <person name="Raes J."/>
            <person name="Tap J."/>
            <person name="Tims S."/>
            <person name="Ussery D.W."/>
            <person name="Yamada T."/>
            <person name="MetaHit consortium"/>
            <person name="Renault P."/>
            <person name="Sicheritz-Ponten T."/>
            <person name="Bork P."/>
            <person name="Wang J."/>
            <person name="Brunak S."/>
            <person name="Ehrlich S.D."/>
        </authorList>
    </citation>
    <scope>NUCLEOTIDE SEQUENCE [LARGE SCALE GENOMIC DNA]</scope>
</reference>
<gene>
    <name evidence="1" type="ORF">BN741_00280</name>
</gene>
<dbReference type="Proteomes" id="UP000018072">
    <property type="component" value="Unassembled WGS sequence"/>
</dbReference>